<evidence type="ECO:0000313" key="2">
    <source>
        <dbReference type="EMBL" id="KKM91503.1"/>
    </source>
</evidence>
<gene>
    <name evidence="2" type="ORF">LCGC14_1227970</name>
</gene>
<sequence length="70" mass="8303">MKIQRYVVPSELVNEKDVQWSKSPTVVASADHEAKMQQALRIIKKLRKERREFKDALIICGRAHWRKDEL</sequence>
<organism evidence="2">
    <name type="scientific">marine sediment metagenome</name>
    <dbReference type="NCBI Taxonomy" id="412755"/>
    <lineage>
        <taxon>unclassified sequences</taxon>
        <taxon>metagenomes</taxon>
        <taxon>ecological metagenomes</taxon>
    </lineage>
</organism>
<proteinExistence type="predicted"/>
<reference evidence="2" key="1">
    <citation type="journal article" date="2015" name="Nature">
        <title>Complex archaea that bridge the gap between prokaryotes and eukaryotes.</title>
        <authorList>
            <person name="Spang A."/>
            <person name="Saw J.H."/>
            <person name="Jorgensen S.L."/>
            <person name="Zaremba-Niedzwiedzka K."/>
            <person name="Martijn J."/>
            <person name="Lind A.E."/>
            <person name="van Eijk R."/>
            <person name="Schleper C."/>
            <person name="Guy L."/>
            <person name="Ettema T.J."/>
        </authorList>
    </citation>
    <scope>NUCLEOTIDE SEQUENCE</scope>
</reference>
<comment type="caution">
    <text evidence="2">The sequence shown here is derived from an EMBL/GenBank/DDBJ whole genome shotgun (WGS) entry which is preliminary data.</text>
</comment>
<name>A0A0F9LDG4_9ZZZZ</name>
<evidence type="ECO:0000256" key="1">
    <source>
        <dbReference type="SAM" id="Coils"/>
    </source>
</evidence>
<dbReference type="AlphaFoldDB" id="A0A0F9LDG4"/>
<feature type="coiled-coil region" evidence="1">
    <location>
        <begin position="29"/>
        <end position="56"/>
    </location>
</feature>
<accession>A0A0F9LDG4</accession>
<dbReference type="EMBL" id="LAZR01006524">
    <property type="protein sequence ID" value="KKM91503.1"/>
    <property type="molecule type" value="Genomic_DNA"/>
</dbReference>
<protein>
    <submittedName>
        <fullName evidence="2">Uncharacterized protein</fullName>
    </submittedName>
</protein>
<keyword evidence="1" id="KW-0175">Coiled coil</keyword>